<dbReference type="GO" id="GO:0007165">
    <property type="term" value="P:signal transduction"/>
    <property type="evidence" value="ECO:0007669"/>
    <property type="project" value="TreeGrafter"/>
</dbReference>
<evidence type="ECO:0000256" key="5">
    <source>
        <dbReference type="ARBA" id="ARBA00022777"/>
    </source>
</evidence>
<dbReference type="EC" id="2.7.11.1" evidence="1"/>
<dbReference type="FunFam" id="1.10.510.10:FF:000571">
    <property type="entry name" value="Maternal embryonic leucine zipper kinase"/>
    <property type="match status" value="1"/>
</dbReference>
<comment type="catalytic activity">
    <reaction evidence="7">
        <text>L-threonyl-[protein] + ATP = O-phospho-L-threonyl-[protein] + ADP + H(+)</text>
        <dbReference type="Rhea" id="RHEA:46608"/>
        <dbReference type="Rhea" id="RHEA-COMP:11060"/>
        <dbReference type="Rhea" id="RHEA-COMP:11605"/>
        <dbReference type="ChEBI" id="CHEBI:15378"/>
        <dbReference type="ChEBI" id="CHEBI:30013"/>
        <dbReference type="ChEBI" id="CHEBI:30616"/>
        <dbReference type="ChEBI" id="CHEBI:61977"/>
        <dbReference type="ChEBI" id="CHEBI:456216"/>
        <dbReference type="EC" id="2.7.11.1"/>
    </reaction>
</comment>
<evidence type="ECO:0000256" key="9">
    <source>
        <dbReference type="PROSITE-ProRule" id="PRU10141"/>
    </source>
</evidence>
<evidence type="ECO:0000313" key="12">
    <source>
        <dbReference type="EMBL" id="KAG2232146.1"/>
    </source>
</evidence>
<sequence>MTINKIPNSNSNMPTRYQASIGLGIITHIPEPPTRIESKNDTFFDISTTYAIKPPPSLTTQKTNYTHNYHTTFVTDQEPHSMPPSFADRIRYIVQANKKSAVAPTPQLEKSEGHLFEKIIPLPSPSQPDFFQHIIPPVEDQLSLVIPIISLSPNFSPNKTNIIPSLLEVPMLGDIEDQELGSIAREFKLPSPNEDNLIGRNIWKFRLQKLLGIGAFSKVYLAENIEHGEKVAIKVINKDRMIENLRVKTSIEREVGLLKFLSHDHIVQLEATMETENHLCIVLEYVQGEELFDFVQRMHIDIHREGSNINIDERLIKRLTLELLQVVTWLHDHNIVHRDLKLENILVYYSHQDEPHLKLTDFGLARVFDPENPTLTTRCGSEEYAAPEIVQSLGYDGRLTDTWSFGIILYALLVGYLPFSYNPNRGEKLSHLFHRIVLAQVKWPKSDNISIEAKDVVNSILVRQPEKRIRLHQLSAMAWFNIKL</sequence>
<keyword evidence="6 9" id="KW-0067">ATP-binding</keyword>
<feature type="domain" description="Protein kinase" evidence="11">
    <location>
        <begin position="205"/>
        <end position="480"/>
    </location>
</feature>
<evidence type="ECO:0000256" key="7">
    <source>
        <dbReference type="ARBA" id="ARBA00047899"/>
    </source>
</evidence>
<dbReference type="Pfam" id="PF00069">
    <property type="entry name" value="Pkinase"/>
    <property type="match status" value="1"/>
</dbReference>
<evidence type="ECO:0000256" key="10">
    <source>
        <dbReference type="RuleBase" id="RU000304"/>
    </source>
</evidence>
<keyword evidence="5" id="KW-0418">Kinase</keyword>
<dbReference type="PANTHER" id="PTHR43895">
    <property type="entry name" value="CALCIUM/CALMODULIN-DEPENDENT PROTEIN KINASE KINASE-RELATED"/>
    <property type="match status" value="1"/>
</dbReference>
<evidence type="ECO:0000256" key="6">
    <source>
        <dbReference type="ARBA" id="ARBA00022840"/>
    </source>
</evidence>
<keyword evidence="4 9" id="KW-0547">Nucleotide-binding</keyword>
<organism evidence="12 13">
    <name type="scientific">Thamnidium elegans</name>
    <dbReference type="NCBI Taxonomy" id="101142"/>
    <lineage>
        <taxon>Eukaryota</taxon>
        <taxon>Fungi</taxon>
        <taxon>Fungi incertae sedis</taxon>
        <taxon>Mucoromycota</taxon>
        <taxon>Mucoromycotina</taxon>
        <taxon>Mucoromycetes</taxon>
        <taxon>Mucorales</taxon>
        <taxon>Mucorineae</taxon>
        <taxon>Mucoraceae</taxon>
        <taxon>Thamnidium</taxon>
    </lineage>
</organism>
<evidence type="ECO:0000259" key="11">
    <source>
        <dbReference type="PROSITE" id="PS50011"/>
    </source>
</evidence>
<dbReference type="SUPFAM" id="SSF56112">
    <property type="entry name" value="Protein kinase-like (PK-like)"/>
    <property type="match status" value="1"/>
</dbReference>
<dbReference type="GO" id="GO:0005524">
    <property type="term" value="F:ATP binding"/>
    <property type="evidence" value="ECO:0007669"/>
    <property type="project" value="UniProtKB-UniRule"/>
</dbReference>
<dbReference type="PANTHER" id="PTHR43895:SF32">
    <property type="entry name" value="SERINE_THREONINE-PROTEIN KINASE CHK1"/>
    <property type="match status" value="1"/>
</dbReference>
<dbReference type="Proteomes" id="UP000613177">
    <property type="component" value="Unassembled WGS sequence"/>
</dbReference>
<evidence type="ECO:0000256" key="1">
    <source>
        <dbReference type="ARBA" id="ARBA00012513"/>
    </source>
</evidence>
<dbReference type="SMART" id="SM00220">
    <property type="entry name" value="S_TKc"/>
    <property type="match status" value="1"/>
</dbReference>
<dbReference type="GO" id="GO:0004674">
    <property type="term" value="F:protein serine/threonine kinase activity"/>
    <property type="evidence" value="ECO:0007669"/>
    <property type="project" value="UniProtKB-KW"/>
</dbReference>
<keyword evidence="2 10" id="KW-0723">Serine/threonine-protein kinase</keyword>
<keyword evidence="13" id="KW-1185">Reference proteome</keyword>
<dbReference type="PROSITE" id="PS00108">
    <property type="entry name" value="PROTEIN_KINASE_ST"/>
    <property type="match status" value="1"/>
</dbReference>
<dbReference type="AlphaFoldDB" id="A0A8H7VRL1"/>
<dbReference type="PROSITE" id="PS50011">
    <property type="entry name" value="PROTEIN_KINASE_DOM"/>
    <property type="match status" value="1"/>
</dbReference>
<name>A0A8H7VRL1_9FUNG</name>
<evidence type="ECO:0000313" key="13">
    <source>
        <dbReference type="Proteomes" id="UP000613177"/>
    </source>
</evidence>
<dbReference type="EMBL" id="JAEPRE010000122">
    <property type="protein sequence ID" value="KAG2232146.1"/>
    <property type="molecule type" value="Genomic_DNA"/>
</dbReference>
<dbReference type="InterPro" id="IPR008271">
    <property type="entry name" value="Ser/Thr_kinase_AS"/>
</dbReference>
<dbReference type="InterPro" id="IPR011009">
    <property type="entry name" value="Kinase-like_dom_sf"/>
</dbReference>
<dbReference type="PROSITE" id="PS00107">
    <property type="entry name" value="PROTEIN_KINASE_ATP"/>
    <property type="match status" value="1"/>
</dbReference>
<reference evidence="12" key="1">
    <citation type="submission" date="2021-01" db="EMBL/GenBank/DDBJ databases">
        <title>Metabolic potential, ecology and presence of endohyphal bacteria is reflected in genomic diversity of Mucoromycotina.</title>
        <authorList>
            <person name="Muszewska A."/>
            <person name="Okrasinska A."/>
            <person name="Steczkiewicz K."/>
            <person name="Drgas O."/>
            <person name="Orlowska M."/>
            <person name="Perlinska-Lenart U."/>
            <person name="Aleksandrzak-Piekarczyk T."/>
            <person name="Szatraj K."/>
            <person name="Zielenkiewicz U."/>
            <person name="Pilsyk S."/>
            <person name="Malc E."/>
            <person name="Mieczkowski P."/>
            <person name="Kruszewska J.S."/>
            <person name="Biernat P."/>
            <person name="Pawlowska J."/>
        </authorList>
    </citation>
    <scope>NUCLEOTIDE SEQUENCE</scope>
    <source>
        <strain evidence="12">WA0000018081</strain>
    </source>
</reference>
<dbReference type="InterPro" id="IPR017441">
    <property type="entry name" value="Protein_kinase_ATP_BS"/>
</dbReference>
<dbReference type="FunFam" id="3.30.200.20:FF:000042">
    <property type="entry name" value="Aurora kinase A"/>
    <property type="match status" value="1"/>
</dbReference>
<evidence type="ECO:0000256" key="3">
    <source>
        <dbReference type="ARBA" id="ARBA00022679"/>
    </source>
</evidence>
<comment type="similarity">
    <text evidence="10">Belongs to the protein kinase superfamily.</text>
</comment>
<evidence type="ECO:0000256" key="8">
    <source>
        <dbReference type="ARBA" id="ARBA00048679"/>
    </source>
</evidence>
<feature type="binding site" evidence="9">
    <location>
        <position position="234"/>
    </location>
    <ligand>
        <name>ATP</name>
        <dbReference type="ChEBI" id="CHEBI:30616"/>
    </ligand>
</feature>
<evidence type="ECO:0000256" key="2">
    <source>
        <dbReference type="ARBA" id="ARBA00022527"/>
    </source>
</evidence>
<proteinExistence type="inferred from homology"/>
<gene>
    <name evidence="12" type="ORF">INT48_008888</name>
</gene>
<keyword evidence="3" id="KW-0808">Transferase</keyword>
<dbReference type="InterPro" id="IPR000719">
    <property type="entry name" value="Prot_kinase_dom"/>
</dbReference>
<comment type="caution">
    <text evidence="12">The sequence shown here is derived from an EMBL/GenBank/DDBJ whole genome shotgun (WGS) entry which is preliminary data.</text>
</comment>
<comment type="catalytic activity">
    <reaction evidence="8">
        <text>L-seryl-[protein] + ATP = O-phospho-L-seryl-[protein] + ADP + H(+)</text>
        <dbReference type="Rhea" id="RHEA:17989"/>
        <dbReference type="Rhea" id="RHEA-COMP:9863"/>
        <dbReference type="Rhea" id="RHEA-COMP:11604"/>
        <dbReference type="ChEBI" id="CHEBI:15378"/>
        <dbReference type="ChEBI" id="CHEBI:29999"/>
        <dbReference type="ChEBI" id="CHEBI:30616"/>
        <dbReference type="ChEBI" id="CHEBI:83421"/>
        <dbReference type="ChEBI" id="CHEBI:456216"/>
        <dbReference type="EC" id="2.7.11.1"/>
    </reaction>
</comment>
<evidence type="ECO:0000256" key="4">
    <source>
        <dbReference type="ARBA" id="ARBA00022741"/>
    </source>
</evidence>
<protein>
    <recommendedName>
        <fullName evidence="1">non-specific serine/threonine protein kinase</fullName>
        <ecNumber evidence="1">2.7.11.1</ecNumber>
    </recommendedName>
</protein>
<dbReference type="Gene3D" id="1.10.510.10">
    <property type="entry name" value="Transferase(Phosphotransferase) domain 1"/>
    <property type="match status" value="1"/>
</dbReference>
<accession>A0A8H7VRL1</accession>